<reference evidence="1" key="1">
    <citation type="submission" date="2022-07" db="EMBL/GenBank/DDBJ databases">
        <title>Genome Sequence of Physisporinus lineatus.</title>
        <authorList>
            <person name="Buettner E."/>
        </authorList>
    </citation>
    <scope>NUCLEOTIDE SEQUENCE</scope>
    <source>
        <strain evidence="1">VT162</strain>
    </source>
</reference>
<name>A0AAD5V812_9APHY</name>
<gene>
    <name evidence="1" type="ORF">NLI96_g2796</name>
</gene>
<organism evidence="1 2">
    <name type="scientific">Meripilus lineatus</name>
    <dbReference type="NCBI Taxonomy" id="2056292"/>
    <lineage>
        <taxon>Eukaryota</taxon>
        <taxon>Fungi</taxon>
        <taxon>Dikarya</taxon>
        <taxon>Basidiomycota</taxon>
        <taxon>Agaricomycotina</taxon>
        <taxon>Agaricomycetes</taxon>
        <taxon>Polyporales</taxon>
        <taxon>Meripilaceae</taxon>
        <taxon>Meripilus</taxon>
    </lineage>
</organism>
<evidence type="ECO:0000313" key="1">
    <source>
        <dbReference type="EMBL" id="KAJ3488516.1"/>
    </source>
</evidence>
<evidence type="ECO:0000313" key="2">
    <source>
        <dbReference type="Proteomes" id="UP001212997"/>
    </source>
</evidence>
<dbReference type="AlphaFoldDB" id="A0AAD5V812"/>
<dbReference type="EMBL" id="JANAWD010000065">
    <property type="protein sequence ID" value="KAJ3488516.1"/>
    <property type="molecule type" value="Genomic_DNA"/>
</dbReference>
<keyword evidence="2" id="KW-1185">Reference proteome</keyword>
<sequence>MRGVAGVFNFVIPDPRSGEELKVQLIVAANTPMEIVLNFHSTCVMNVISYEKAYCLFPMATLEERRSFIISTDGPGQGPAKIKYAARGWEMVGSLSQQELDSTMPSFPLGTRFVGDRHTWTYPLDLTGIHSQRPPGHSVPTLTQDPVVASSWIFRYDPDQDEDEEGGEMVFDVIGCERILYQYLVRDYLGAADVLVKLGQDGPLPSYLDEQYIRCLRWQELVTQEVRTTLTDSTPGSVLTTSVLF</sequence>
<proteinExistence type="predicted"/>
<protein>
    <submittedName>
        <fullName evidence="1">Uncharacterized protein</fullName>
    </submittedName>
</protein>
<dbReference type="Proteomes" id="UP001212997">
    <property type="component" value="Unassembled WGS sequence"/>
</dbReference>
<comment type="caution">
    <text evidence="1">The sequence shown here is derived from an EMBL/GenBank/DDBJ whole genome shotgun (WGS) entry which is preliminary data.</text>
</comment>
<accession>A0AAD5V812</accession>